<dbReference type="PANTHER" id="PTHR45734:SF6">
    <property type="entry name" value="TENSIN-4"/>
    <property type="match status" value="1"/>
</dbReference>
<dbReference type="InterPro" id="IPR051484">
    <property type="entry name" value="Tensin_PTEN_phosphatase"/>
</dbReference>
<dbReference type="Proteomes" id="UP000472261">
    <property type="component" value="Unplaced"/>
</dbReference>
<feature type="compositionally biased region" description="Low complexity" evidence="5">
    <location>
        <begin position="257"/>
        <end position="277"/>
    </location>
</feature>
<dbReference type="SMART" id="SM00252">
    <property type="entry name" value="SH2"/>
    <property type="match status" value="1"/>
</dbReference>
<feature type="compositionally biased region" description="Low complexity" evidence="5">
    <location>
        <begin position="138"/>
        <end position="153"/>
    </location>
</feature>
<keyword evidence="3 4" id="KW-0727">SH2 domain</keyword>
<feature type="compositionally biased region" description="Polar residues" evidence="5">
    <location>
        <begin position="286"/>
        <end position="297"/>
    </location>
</feature>
<comment type="similarity">
    <text evidence="2">Belongs to the PTEN phosphatase protein family.</text>
</comment>
<dbReference type="InterPro" id="IPR013625">
    <property type="entry name" value="PTB"/>
</dbReference>
<feature type="region of interest" description="Disordered" evidence="5">
    <location>
        <begin position="257"/>
        <end position="299"/>
    </location>
</feature>
<dbReference type="AlphaFoldDB" id="A0A669PUB4"/>
<proteinExistence type="inferred from homology"/>
<dbReference type="InterPro" id="IPR011993">
    <property type="entry name" value="PH-like_dom_sf"/>
</dbReference>
<feature type="domain" description="SH2" evidence="6">
    <location>
        <begin position="424"/>
        <end position="524"/>
    </location>
</feature>
<evidence type="ECO:0000256" key="5">
    <source>
        <dbReference type="SAM" id="MobiDB-lite"/>
    </source>
</evidence>
<evidence type="ECO:0000256" key="2">
    <source>
        <dbReference type="ARBA" id="ARBA00007881"/>
    </source>
</evidence>
<dbReference type="Ensembl" id="ENSPCLT00000015859.1">
    <property type="protein sequence ID" value="ENSPCLP00000011889.1"/>
    <property type="gene ID" value="ENSPCLG00000009746.1"/>
</dbReference>
<dbReference type="CDD" id="cd01213">
    <property type="entry name" value="PTB_tensin"/>
    <property type="match status" value="1"/>
</dbReference>
<reference evidence="7" key="1">
    <citation type="submission" date="2025-08" db="UniProtKB">
        <authorList>
            <consortium name="Ensembl"/>
        </authorList>
    </citation>
    <scope>IDENTIFICATION</scope>
</reference>
<evidence type="ECO:0000313" key="7">
    <source>
        <dbReference type="Ensembl" id="ENSPCLP00000011889.1"/>
    </source>
</evidence>
<dbReference type="InterPro" id="IPR036860">
    <property type="entry name" value="SH2_dom_sf"/>
</dbReference>
<organism evidence="7 8">
    <name type="scientific">Phasianus colchicus</name>
    <name type="common">Common pheasant</name>
    <dbReference type="NCBI Taxonomy" id="9054"/>
    <lineage>
        <taxon>Eukaryota</taxon>
        <taxon>Metazoa</taxon>
        <taxon>Chordata</taxon>
        <taxon>Craniata</taxon>
        <taxon>Vertebrata</taxon>
        <taxon>Euteleostomi</taxon>
        <taxon>Archelosauria</taxon>
        <taxon>Archosauria</taxon>
        <taxon>Dinosauria</taxon>
        <taxon>Saurischia</taxon>
        <taxon>Theropoda</taxon>
        <taxon>Coelurosauria</taxon>
        <taxon>Aves</taxon>
        <taxon>Neognathae</taxon>
        <taxon>Galloanserae</taxon>
        <taxon>Galliformes</taxon>
        <taxon>Phasianidae</taxon>
        <taxon>Phasianinae</taxon>
        <taxon>Phasianus</taxon>
    </lineage>
</organism>
<dbReference type="Pfam" id="PF00017">
    <property type="entry name" value="SH2"/>
    <property type="match status" value="1"/>
</dbReference>
<dbReference type="Gene3D" id="3.30.505.10">
    <property type="entry name" value="SH2 domain"/>
    <property type="match status" value="1"/>
</dbReference>
<accession>A0A669PUB4</accession>
<reference evidence="7" key="2">
    <citation type="submission" date="2025-09" db="UniProtKB">
        <authorList>
            <consortium name="Ensembl"/>
        </authorList>
    </citation>
    <scope>IDENTIFICATION</scope>
</reference>
<evidence type="ECO:0000256" key="3">
    <source>
        <dbReference type="ARBA" id="ARBA00022999"/>
    </source>
</evidence>
<dbReference type="SUPFAM" id="SSF50729">
    <property type="entry name" value="PH domain-like"/>
    <property type="match status" value="1"/>
</dbReference>
<dbReference type="GO" id="GO:0005925">
    <property type="term" value="C:focal adhesion"/>
    <property type="evidence" value="ECO:0007669"/>
    <property type="project" value="UniProtKB-SubCell"/>
</dbReference>
<evidence type="ECO:0000313" key="8">
    <source>
        <dbReference type="Proteomes" id="UP000472261"/>
    </source>
</evidence>
<dbReference type="SUPFAM" id="SSF55550">
    <property type="entry name" value="SH2 domain"/>
    <property type="match status" value="1"/>
</dbReference>
<dbReference type="InterPro" id="IPR000980">
    <property type="entry name" value="SH2"/>
</dbReference>
<protein>
    <submittedName>
        <fullName evidence="7">Tensin 4</fullName>
    </submittedName>
</protein>
<name>A0A669PUB4_PHACC</name>
<dbReference type="Pfam" id="PF08416">
    <property type="entry name" value="PTB"/>
    <property type="match status" value="1"/>
</dbReference>
<comment type="subcellular location">
    <subcellularLocation>
        <location evidence="1">Cell junction</location>
        <location evidence="1">Focal adhesion</location>
    </subcellularLocation>
</comment>
<dbReference type="PROSITE" id="PS50001">
    <property type="entry name" value="SH2"/>
    <property type="match status" value="1"/>
</dbReference>
<evidence type="ECO:0000256" key="4">
    <source>
        <dbReference type="PROSITE-ProRule" id="PRU00191"/>
    </source>
</evidence>
<dbReference type="InterPro" id="IPR033929">
    <property type="entry name" value="Tensin_PTB"/>
</dbReference>
<feature type="compositionally biased region" description="Polar residues" evidence="5">
    <location>
        <begin position="165"/>
        <end position="176"/>
    </location>
</feature>
<dbReference type="OMA" id="SQPSMKF"/>
<sequence length="680" mass="71575">MLLHVLRVGQSVCVPSQEGAPRLPAPCCYYSTDAWAEPGAVRCTAAPLPPRGLQGGHPAAQEPSLRQEDVGTEPSTHLGSPILDISIENLNRMILELDPSFQPLSCQPRKDAAVPAARGDIKYIEMTPTRAKCTEVLQGSPSPFSRSPQSSGFLPHPAAPRGHCTNGSVVFSSPAQPDSPHLAPPGCSVSNSIAVPLPRAGQSISPRTSPGADQLLKPMQAVRAQQRGSEASLLSMSPSSDTSYIFGSPAAPPDASLLPSSCSSTHSLHASDPDAACPSPPGFVGSPQTSSPGTRSCSGEALCPPRPPAACPVPPSLSLKGQASSCPPSILPDVPVLLVNGCLEPGGIPLPGLSTAPPAPVQPSPGLSNLNNALSAPTLTCVPDSKWPCSSQRLGSPALLTSPAGPLRAEQPTLKFVMDTSKFWFKPTMSRDRAIQLLQDQEPGAFLVRDSTSYRGSFGLAMKVPGAPGDDSSDLVRHFLIESSAKGVHLRGASEELYFGSLPAFVYQHAITPLALPCALRIPAQGRCEPSVPRADLTDGEDSPDCGPGPCNALYLGSVSTETLVGAPAVQKATSCTLELDPLPTPTLVRLRASEQGVTLTDVQRRVFFRRHYPLTAVRFCGMDPEGRKWQKYCKSSRIFGFVAKSQMDSENLCHLFAEYDPVQPAALVIDLISKLLPAP</sequence>
<dbReference type="InterPro" id="IPR006020">
    <property type="entry name" value="PTB/PI_dom"/>
</dbReference>
<dbReference type="PANTHER" id="PTHR45734">
    <property type="entry name" value="TENSIN"/>
    <property type="match status" value="1"/>
</dbReference>
<evidence type="ECO:0000256" key="1">
    <source>
        <dbReference type="ARBA" id="ARBA00004246"/>
    </source>
</evidence>
<keyword evidence="8" id="KW-1185">Reference proteome</keyword>
<evidence type="ECO:0000259" key="6">
    <source>
        <dbReference type="PROSITE" id="PS50001"/>
    </source>
</evidence>
<feature type="region of interest" description="Disordered" evidence="5">
    <location>
        <begin position="137"/>
        <end position="187"/>
    </location>
</feature>
<dbReference type="Gene3D" id="2.30.29.30">
    <property type="entry name" value="Pleckstrin-homology domain (PH domain)/Phosphotyrosine-binding domain (PTB)"/>
    <property type="match status" value="1"/>
</dbReference>
<dbReference type="SMART" id="SM00462">
    <property type="entry name" value="PTB"/>
    <property type="match status" value="1"/>
</dbReference>
<feature type="region of interest" description="Disordered" evidence="5">
    <location>
        <begin position="52"/>
        <end position="80"/>
    </location>
</feature>